<evidence type="ECO:0000256" key="1">
    <source>
        <dbReference type="SAM" id="Phobius"/>
    </source>
</evidence>
<reference evidence="2 3" key="1">
    <citation type="journal article" date="2003" name="PLoS Biol.">
        <title>The genome sequence of Caenorhabditis briggsae: a platform for comparative genomics.</title>
        <authorList>
            <person name="Stein L.D."/>
            <person name="Bao Z."/>
            <person name="Blasiar D."/>
            <person name="Blumenthal T."/>
            <person name="Brent M.R."/>
            <person name="Chen N."/>
            <person name="Chinwalla A."/>
            <person name="Clarke L."/>
            <person name="Clee C."/>
            <person name="Coghlan A."/>
            <person name="Coulson A."/>
            <person name="D'Eustachio P."/>
            <person name="Fitch D.H."/>
            <person name="Fulton L.A."/>
            <person name="Fulton R.E."/>
            <person name="Griffiths-Jones S."/>
            <person name="Harris T.W."/>
            <person name="Hillier L.W."/>
            <person name="Kamath R."/>
            <person name="Kuwabara P.E."/>
            <person name="Mardis E.R."/>
            <person name="Marra M.A."/>
            <person name="Miner T.L."/>
            <person name="Minx P."/>
            <person name="Mullikin J.C."/>
            <person name="Plumb R.W."/>
            <person name="Rogers J."/>
            <person name="Schein J.E."/>
            <person name="Sohrmann M."/>
            <person name="Spieth J."/>
            <person name="Stajich J.E."/>
            <person name="Wei C."/>
            <person name="Willey D."/>
            <person name="Wilson R.K."/>
            <person name="Durbin R."/>
            <person name="Waterston R.H."/>
        </authorList>
    </citation>
    <scope>NUCLEOTIDE SEQUENCE [LARGE SCALE GENOMIC DNA]</scope>
    <source>
        <strain evidence="2 3">AF16</strain>
    </source>
</reference>
<dbReference type="Proteomes" id="UP000008549">
    <property type="component" value="Unassembled WGS sequence"/>
</dbReference>
<dbReference type="GeneID" id="8578093"/>
<evidence type="ECO:0000313" key="3">
    <source>
        <dbReference type="Proteomes" id="UP000008549"/>
    </source>
</evidence>
<dbReference type="PANTHER" id="PTHR46000">
    <property type="entry name" value="SEVEN TM RECEPTOR-RELATED"/>
    <property type="match status" value="1"/>
</dbReference>
<feature type="transmembrane region" description="Helical" evidence="1">
    <location>
        <begin position="98"/>
        <end position="120"/>
    </location>
</feature>
<evidence type="ECO:0000313" key="2">
    <source>
        <dbReference type="EMBL" id="CAP22626.2"/>
    </source>
</evidence>
<dbReference type="InParanoid" id="A8WQ68"/>
<dbReference type="KEGG" id="cbr:CBG_01343"/>
<keyword evidence="1" id="KW-0812">Transmembrane</keyword>
<proteinExistence type="predicted"/>
<gene>
    <name evidence="2" type="ORF">CBG01343</name>
    <name evidence="2" type="ORF">CBG_01343</name>
</gene>
<accession>A8WQ68</accession>
<reference evidence="2 3" key="2">
    <citation type="journal article" date="2011" name="PLoS Genet.">
        <title>Caenorhabditis briggsae recombinant inbred line genotypes reveal inter-strain incompatibility and the evolution of recombination.</title>
        <authorList>
            <person name="Ross J.A."/>
            <person name="Koboldt D.C."/>
            <person name="Staisch J.E."/>
            <person name="Chamberlin H.M."/>
            <person name="Gupta B.P."/>
            <person name="Miller R.D."/>
            <person name="Baird S.E."/>
            <person name="Haag E.S."/>
        </authorList>
    </citation>
    <scope>NUCLEOTIDE SEQUENCE [LARGE SCALE GENOMIC DNA]</scope>
    <source>
        <strain evidence="2 3">AF16</strain>
    </source>
</reference>
<keyword evidence="1" id="KW-0472">Membrane</keyword>
<dbReference type="PANTHER" id="PTHR46000:SF9">
    <property type="entry name" value="SEVEN TM RECEPTOR"/>
    <property type="match status" value="1"/>
</dbReference>
<dbReference type="InterPro" id="IPR019428">
    <property type="entry name" value="7TM_GPCR_serpentine_rcpt_Str"/>
</dbReference>
<protein>
    <submittedName>
        <fullName evidence="2">Protein CBG01343</fullName>
    </submittedName>
</protein>
<dbReference type="AlphaFoldDB" id="A8WQ68"/>
<sequence>MPAAGNYLRWITLCQALPQIGVYTSIGLGSTVLFLNFCGAQKQFGPYKYILNSFTILGMIFAIVDVIVYPNVHNYNAGFIVFTFVKPFGISDLNELEIILASYTFFYAATIALLSTQFIYRYWELSEPYYYGTCIDLLDRFPFEKTAKIILQPQLLTLNYLKTHLADK</sequence>
<dbReference type="RefSeq" id="XP_045091812.1">
    <property type="nucleotide sequence ID" value="XM_045236899.1"/>
</dbReference>
<dbReference type="EMBL" id="HE601256">
    <property type="protein sequence ID" value="CAP22626.2"/>
    <property type="molecule type" value="Genomic_DNA"/>
</dbReference>
<feature type="transmembrane region" description="Helical" evidence="1">
    <location>
        <begin position="49"/>
        <end position="69"/>
    </location>
</feature>
<organism evidence="2 3">
    <name type="scientific">Caenorhabditis briggsae</name>
    <dbReference type="NCBI Taxonomy" id="6238"/>
    <lineage>
        <taxon>Eukaryota</taxon>
        <taxon>Metazoa</taxon>
        <taxon>Ecdysozoa</taxon>
        <taxon>Nematoda</taxon>
        <taxon>Chromadorea</taxon>
        <taxon>Rhabditida</taxon>
        <taxon>Rhabditina</taxon>
        <taxon>Rhabditomorpha</taxon>
        <taxon>Rhabditoidea</taxon>
        <taxon>Rhabditidae</taxon>
        <taxon>Peloderinae</taxon>
        <taxon>Caenorhabditis</taxon>
    </lineage>
</organism>
<dbReference type="HOGENOM" id="CLU_1587978_0_0_1"/>
<dbReference type="CTD" id="8578093"/>
<dbReference type="Pfam" id="PF10326">
    <property type="entry name" value="7TM_GPCR_Str"/>
    <property type="match status" value="1"/>
</dbReference>
<name>A8WQ68_CAEBR</name>
<feature type="transmembrane region" description="Helical" evidence="1">
    <location>
        <begin position="20"/>
        <end position="37"/>
    </location>
</feature>
<keyword evidence="3" id="KW-1185">Reference proteome</keyword>
<dbReference type="OMA" id="VRTNYEN"/>
<keyword evidence="1" id="KW-1133">Transmembrane helix</keyword>